<evidence type="ECO:0000313" key="2">
    <source>
        <dbReference type="Proteomes" id="UP001207468"/>
    </source>
</evidence>
<accession>A0ACC0UA43</accession>
<dbReference type="Proteomes" id="UP001207468">
    <property type="component" value="Unassembled WGS sequence"/>
</dbReference>
<reference evidence="1" key="1">
    <citation type="submission" date="2021-03" db="EMBL/GenBank/DDBJ databases">
        <title>Evolutionary priming and transition to the ectomycorrhizal habit in an iconic lineage of mushroom-forming fungi: is preadaptation a requirement?</title>
        <authorList>
            <consortium name="DOE Joint Genome Institute"/>
            <person name="Looney B.P."/>
            <person name="Miyauchi S."/>
            <person name="Morin E."/>
            <person name="Drula E."/>
            <person name="Courty P.E."/>
            <person name="Chicoki N."/>
            <person name="Fauchery L."/>
            <person name="Kohler A."/>
            <person name="Kuo A."/>
            <person name="LaButti K."/>
            <person name="Pangilinan J."/>
            <person name="Lipzen A."/>
            <person name="Riley R."/>
            <person name="Andreopoulos W."/>
            <person name="He G."/>
            <person name="Johnson J."/>
            <person name="Barry K.W."/>
            <person name="Grigoriev I.V."/>
            <person name="Nagy L."/>
            <person name="Hibbett D."/>
            <person name="Henrissat B."/>
            <person name="Matheny P.B."/>
            <person name="Labbe J."/>
            <person name="Martin A.F."/>
        </authorList>
    </citation>
    <scope>NUCLEOTIDE SEQUENCE</scope>
    <source>
        <strain evidence="1">BPL698</strain>
    </source>
</reference>
<dbReference type="EMBL" id="JAGFNK010000094">
    <property type="protein sequence ID" value="KAI9508357.1"/>
    <property type="molecule type" value="Genomic_DNA"/>
</dbReference>
<keyword evidence="2" id="KW-1185">Reference proteome</keyword>
<name>A0ACC0UA43_9AGAM</name>
<evidence type="ECO:0000313" key="1">
    <source>
        <dbReference type="EMBL" id="KAI9508357.1"/>
    </source>
</evidence>
<sequence length="296" mass="33917">MHSDWVCMFESNRDGFHVLPYLIPKTPMCMRCPLGANVTQTLISSILACSRPRHSPRLIKEASNREELTKINADPDNWTWTEQARDHWREASNRWKDFADYAQSTTLTETLDLGNLASIRNDLVLVRECYREAEKVVWHQAVESLQGGIIFTGQSGIGKTHFLWYLLFRLLQDNQNVLFIVDLHGPILFYLGSIYALADPCPRHEHLPENSKGGFLWLLFDTPNASTPIPPVVYSSLCFPIQTPSPNRAHFSTWLKHRFPVYTAFPIWSIEELRKGTGSRVRTFQNSLGAILEFVA</sequence>
<protein>
    <submittedName>
        <fullName evidence="1">Uncharacterized protein</fullName>
    </submittedName>
</protein>
<gene>
    <name evidence="1" type="ORF">F5148DRAFT_918857</name>
</gene>
<comment type="caution">
    <text evidence="1">The sequence shown here is derived from an EMBL/GenBank/DDBJ whole genome shotgun (WGS) entry which is preliminary data.</text>
</comment>
<organism evidence="1 2">
    <name type="scientific">Russula earlei</name>
    <dbReference type="NCBI Taxonomy" id="71964"/>
    <lineage>
        <taxon>Eukaryota</taxon>
        <taxon>Fungi</taxon>
        <taxon>Dikarya</taxon>
        <taxon>Basidiomycota</taxon>
        <taxon>Agaricomycotina</taxon>
        <taxon>Agaricomycetes</taxon>
        <taxon>Russulales</taxon>
        <taxon>Russulaceae</taxon>
        <taxon>Russula</taxon>
    </lineage>
</organism>
<proteinExistence type="predicted"/>